<dbReference type="Pfam" id="PF00440">
    <property type="entry name" value="TetR_N"/>
    <property type="match status" value="1"/>
</dbReference>
<dbReference type="InterPro" id="IPR036271">
    <property type="entry name" value="Tet_transcr_reg_TetR-rel_C_sf"/>
</dbReference>
<evidence type="ECO:0000256" key="4">
    <source>
        <dbReference type="PROSITE-ProRule" id="PRU00335"/>
    </source>
</evidence>
<name>A0ABQ2P6W8_9NEIS</name>
<evidence type="ECO:0000259" key="5">
    <source>
        <dbReference type="PROSITE" id="PS50977"/>
    </source>
</evidence>
<dbReference type="PANTHER" id="PTHR47506">
    <property type="entry name" value="TRANSCRIPTIONAL REGULATORY PROTEIN"/>
    <property type="match status" value="1"/>
</dbReference>
<feature type="DNA-binding region" description="H-T-H motif" evidence="4">
    <location>
        <begin position="29"/>
        <end position="48"/>
    </location>
</feature>
<reference evidence="7" key="1">
    <citation type="journal article" date="2019" name="Int. J. Syst. Evol. Microbiol.">
        <title>The Global Catalogue of Microorganisms (GCM) 10K type strain sequencing project: providing services to taxonomists for standard genome sequencing and annotation.</title>
        <authorList>
            <consortium name="The Broad Institute Genomics Platform"/>
            <consortium name="The Broad Institute Genome Sequencing Center for Infectious Disease"/>
            <person name="Wu L."/>
            <person name="Ma J."/>
        </authorList>
    </citation>
    <scope>NUCLEOTIDE SEQUENCE [LARGE SCALE GENOMIC DNA]</scope>
    <source>
        <strain evidence="7">CGMCC 1.8859</strain>
    </source>
</reference>
<gene>
    <name evidence="6" type="ORF">GCM10010970_10400</name>
</gene>
<dbReference type="RefSeq" id="WP_188703015.1">
    <property type="nucleotide sequence ID" value="NZ_BMLX01000001.1"/>
</dbReference>
<dbReference type="PANTHER" id="PTHR47506:SF1">
    <property type="entry name" value="HTH-TYPE TRANSCRIPTIONAL REGULATOR YJDC"/>
    <property type="match status" value="1"/>
</dbReference>
<keyword evidence="2 4" id="KW-0238">DNA-binding</keyword>
<dbReference type="InterPro" id="IPR001647">
    <property type="entry name" value="HTH_TetR"/>
</dbReference>
<dbReference type="Gene3D" id="1.10.357.10">
    <property type="entry name" value="Tetracycline Repressor, domain 2"/>
    <property type="match status" value="1"/>
</dbReference>
<sequence length="195" mass="21716">MAGVRQFDEEQALEKALEYFWQKGFAAASMPELAAATGVQRGSLYNAYQGKENLFLKVFEMYSNRFLQQVEQTLTAPDLRQALEDFFEFVIGSMTMGSPTRGCLSTKTAFTGDQLEEPVAEVLRGMLNRLERILASSLKSKESQSTLTCSPESAARLLVTFTRGLVVIERVYQDTDRLKATAFSLLDILIASRSG</sequence>
<dbReference type="SUPFAM" id="SSF46689">
    <property type="entry name" value="Homeodomain-like"/>
    <property type="match status" value="1"/>
</dbReference>
<dbReference type="InterPro" id="IPR011075">
    <property type="entry name" value="TetR_C"/>
</dbReference>
<evidence type="ECO:0000256" key="3">
    <source>
        <dbReference type="ARBA" id="ARBA00023163"/>
    </source>
</evidence>
<accession>A0ABQ2P6W8</accession>
<organism evidence="6 7">
    <name type="scientific">Silvimonas iriomotensis</name>
    <dbReference type="NCBI Taxonomy" id="449662"/>
    <lineage>
        <taxon>Bacteria</taxon>
        <taxon>Pseudomonadati</taxon>
        <taxon>Pseudomonadota</taxon>
        <taxon>Betaproteobacteria</taxon>
        <taxon>Neisseriales</taxon>
        <taxon>Chitinibacteraceae</taxon>
        <taxon>Silvimonas</taxon>
    </lineage>
</organism>
<evidence type="ECO:0000256" key="1">
    <source>
        <dbReference type="ARBA" id="ARBA00023015"/>
    </source>
</evidence>
<dbReference type="Proteomes" id="UP000637267">
    <property type="component" value="Unassembled WGS sequence"/>
</dbReference>
<feature type="domain" description="HTH tetR-type" evidence="5">
    <location>
        <begin position="6"/>
        <end position="66"/>
    </location>
</feature>
<proteinExistence type="predicted"/>
<evidence type="ECO:0000313" key="7">
    <source>
        <dbReference type="Proteomes" id="UP000637267"/>
    </source>
</evidence>
<dbReference type="EMBL" id="BMLX01000001">
    <property type="protein sequence ID" value="GGP19395.1"/>
    <property type="molecule type" value="Genomic_DNA"/>
</dbReference>
<dbReference type="Pfam" id="PF16925">
    <property type="entry name" value="TetR_C_13"/>
    <property type="match status" value="1"/>
</dbReference>
<dbReference type="PROSITE" id="PS50977">
    <property type="entry name" value="HTH_TETR_2"/>
    <property type="match status" value="1"/>
</dbReference>
<keyword evidence="7" id="KW-1185">Reference proteome</keyword>
<dbReference type="Gene3D" id="1.10.10.60">
    <property type="entry name" value="Homeodomain-like"/>
    <property type="match status" value="1"/>
</dbReference>
<dbReference type="InterPro" id="IPR009057">
    <property type="entry name" value="Homeodomain-like_sf"/>
</dbReference>
<evidence type="ECO:0000256" key="2">
    <source>
        <dbReference type="ARBA" id="ARBA00023125"/>
    </source>
</evidence>
<protein>
    <submittedName>
        <fullName evidence="6">TetR family transcriptional regulator</fullName>
    </submittedName>
</protein>
<keyword evidence="3" id="KW-0804">Transcription</keyword>
<keyword evidence="1" id="KW-0805">Transcription regulation</keyword>
<dbReference type="SUPFAM" id="SSF48498">
    <property type="entry name" value="Tetracyclin repressor-like, C-terminal domain"/>
    <property type="match status" value="1"/>
</dbReference>
<evidence type="ECO:0000313" key="6">
    <source>
        <dbReference type="EMBL" id="GGP19395.1"/>
    </source>
</evidence>
<dbReference type="PRINTS" id="PR00455">
    <property type="entry name" value="HTHTETR"/>
</dbReference>
<comment type="caution">
    <text evidence="6">The sequence shown here is derived from an EMBL/GenBank/DDBJ whole genome shotgun (WGS) entry which is preliminary data.</text>
</comment>